<dbReference type="Proteomes" id="UP000611945">
    <property type="component" value="Unassembled WGS sequence"/>
</dbReference>
<dbReference type="EMBL" id="JACSQG010000002">
    <property type="protein sequence ID" value="MBD7977035.1"/>
    <property type="molecule type" value="Genomic_DNA"/>
</dbReference>
<sequence length="91" mass="10246">MAKIRVERAHQLDRQALRNKAEQLAESLSRDYQLSCRWQGDVLQVQRSGVKGSIALDDQRVRVELHLGLLLSPLSGRLQSEIEAALDKALV</sequence>
<gene>
    <name evidence="1" type="ORF">H9642_07495</name>
</gene>
<comment type="caution">
    <text evidence="1">The sequence shown here is derived from an EMBL/GenBank/DDBJ whole genome shotgun (WGS) entry which is preliminary data.</text>
</comment>
<organism evidence="1 2">
    <name type="scientific">Serpens gallinarum</name>
    <dbReference type="NCBI Taxonomy" id="2763075"/>
    <lineage>
        <taxon>Bacteria</taxon>
        <taxon>Pseudomonadati</taxon>
        <taxon>Pseudomonadota</taxon>
        <taxon>Gammaproteobacteria</taxon>
        <taxon>Pseudomonadales</taxon>
        <taxon>Pseudomonadaceae</taxon>
        <taxon>Pseudomonas</taxon>
    </lineage>
</organism>
<proteinExistence type="predicted"/>
<evidence type="ECO:0000313" key="2">
    <source>
        <dbReference type="Proteomes" id="UP000611945"/>
    </source>
</evidence>
<reference evidence="1 2" key="1">
    <citation type="submission" date="2020-08" db="EMBL/GenBank/DDBJ databases">
        <title>A Genomic Blueprint of the Chicken Gut Microbiome.</title>
        <authorList>
            <person name="Gilroy R."/>
            <person name="Ravi A."/>
            <person name="Getino M."/>
            <person name="Pursley I."/>
            <person name="Horton D.L."/>
            <person name="Alikhan N.-F."/>
            <person name="Baker D."/>
            <person name="Gharbi K."/>
            <person name="Hall N."/>
            <person name="Watson M."/>
            <person name="Adriaenssens E.M."/>
            <person name="Foster-Nyarko E."/>
            <person name="Jarju S."/>
            <person name="Secka A."/>
            <person name="Antonio M."/>
            <person name="Oren A."/>
            <person name="Chaudhuri R."/>
            <person name="La Ragione R.M."/>
            <person name="Hildebrand F."/>
            <person name="Pallen M.J."/>
        </authorList>
    </citation>
    <scope>NUCLEOTIDE SEQUENCE [LARGE SCALE GENOMIC DNA]</scope>
    <source>
        <strain evidence="1 2">Sa2CUA2</strain>
    </source>
</reference>
<protein>
    <submittedName>
        <fullName evidence="1">Polyhydroxyalkanoic acid system family protein</fullName>
    </submittedName>
</protein>
<dbReference type="Pfam" id="PF09650">
    <property type="entry name" value="PHA_gran_rgn"/>
    <property type="match status" value="1"/>
</dbReference>
<dbReference type="RefSeq" id="WP_251835797.1">
    <property type="nucleotide sequence ID" value="NZ_JACSQG010000002.1"/>
</dbReference>
<dbReference type="NCBIfam" id="TIGR02610">
    <property type="entry name" value="PHA_gran_rgn"/>
    <property type="match status" value="1"/>
</dbReference>
<dbReference type="InterPro" id="IPR013433">
    <property type="entry name" value="PHA_gran_rgn"/>
</dbReference>
<evidence type="ECO:0000313" key="1">
    <source>
        <dbReference type="EMBL" id="MBD7977035.1"/>
    </source>
</evidence>
<name>A0ABR8TMN3_9PSED</name>
<keyword evidence="2" id="KW-1185">Reference proteome</keyword>
<accession>A0ABR8TMN3</accession>